<dbReference type="GO" id="GO:0005524">
    <property type="term" value="F:ATP binding"/>
    <property type="evidence" value="ECO:0007669"/>
    <property type="project" value="InterPro"/>
</dbReference>
<dbReference type="Pfam" id="PF01637">
    <property type="entry name" value="ATPase_2"/>
    <property type="match status" value="1"/>
</dbReference>
<protein>
    <recommendedName>
        <fullName evidence="1">ATPase domain-containing protein</fullName>
    </recommendedName>
</protein>
<dbReference type="InterPro" id="IPR027417">
    <property type="entry name" value="P-loop_NTPase"/>
</dbReference>
<dbReference type="InterPro" id="IPR011579">
    <property type="entry name" value="ATPase_dom"/>
</dbReference>
<dbReference type="PANTHER" id="PTHR34301">
    <property type="entry name" value="DNA-BINDING PROTEIN-RELATED"/>
    <property type="match status" value="1"/>
</dbReference>
<name>A0A139X9Q3_9CYAN</name>
<comment type="caution">
    <text evidence="2">The sequence shown here is derived from an EMBL/GenBank/DDBJ whole genome shotgun (WGS) entry which is preliminary data.</text>
</comment>
<dbReference type="EMBL" id="ANNX02000021">
    <property type="protein sequence ID" value="KYC41424.1"/>
    <property type="molecule type" value="Genomic_DNA"/>
</dbReference>
<dbReference type="PANTHER" id="PTHR34301:SF8">
    <property type="entry name" value="ATPASE DOMAIN-CONTAINING PROTEIN"/>
    <property type="match status" value="1"/>
</dbReference>
<dbReference type="AlphaFoldDB" id="A0A139X9Q3"/>
<accession>A0A139X9Q3</accession>
<sequence length="366" mass="42469">MKSGFNPDREVIKPQQLFGHNQPGALLEQLCIQLEMGTNVLLLGERRSGKTSLLQCCLSKISSSKTSGLVPVYINFYESPYIKGFASAYRWLLAFIHAAVSTKEKDKIPNDLALNKVVLNKNQPPEAYYQQLLQVEDYEIDYIFQDYLKKISEYRVGVALLIDEYEYLIRHTFEGQGFVTLRKVSSWNPHYDYAFKPLCYVIAGAISWDRLCDIIGSPELNNTSSTLTVNPLNFESFKQMWTQCLLETSYDLKDNIDFSKFHLGKIYDLTGGWPYYGKVIGQYICTGMNNEEDFYEALLRHFKVIWYHLTEDEKSRLLLVDQIFHKDTDGISQSLIKRGLLEVSPEGFLNARGRLWRRYIQQQEFQ</sequence>
<keyword evidence="3" id="KW-1185">Reference proteome</keyword>
<dbReference type="RefSeq" id="WP_017744479.1">
    <property type="nucleotide sequence ID" value="NZ_KQ976354.1"/>
</dbReference>
<evidence type="ECO:0000259" key="1">
    <source>
        <dbReference type="Pfam" id="PF01637"/>
    </source>
</evidence>
<evidence type="ECO:0000313" key="2">
    <source>
        <dbReference type="EMBL" id="KYC41424.1"/>
    </source>
</evidence>
<organism evidence="2 3">
    <name type="scientific">Scytonema hofmannii PCC 7110</name>
    <dbReference type="NCBI Taxonomy" id="128403"/>
    <lineage>
        <taxon>Bacteria</taxon>
        <taxon>Bacillati</taxon>
        <taxon>Cyanobacteriota</taxon>
        <taxon>Cyanophyceae</taxon>
        <taxon>Nostocales</taxon>
        <taxon>Scytonemataceae</taxon>
        <taxon>Scytonema</taxon>
    </lineage>
</organism>
<dbReference type="SUPFAM" id="SSF52540">
    <property type="entry name" value="P-loop containing nucleoside triphosphate hydrolases"/>
    <property type="match status" value="1"/>
</dbReference>
<evidence type="ECO:0000313" key="3">
    <source>
        <dbReference type="Proteomes" id="UP000076925"/>
    </source>
</evidence>
<proteinExistence type="predicted"/>
<gene>
    <name evidence="2" type="ORF">WA1_22295</name>
</gene>
<dbReference type="OrthoDB" id="144835at2"/>
<reference evidence="2 3" key="1">
    <citation type="journal article" date="2013" name="Genome Biol. Evol.">
        <title>Genomes of Stigonematalean cyanobacteria (subsection V) and the evolution of oxygenic photosynthesis from prokaryotes to plastids.</title>
        <authorList>
            <person name="Dagan T."/>
            <person name="Roettger M."/>
            <person name="Stucken K."/>
            <person name="Landan G."/>
            <person name="Koch R."/>
            <person name="Major P."/>
            <person name="Gould S.B."/>
            <person name="Goremykin V.V."/>
            <person name="Rippka R."/>
            <person name="Tandeau de Marsac N."/>
            <person name="Gugger M."/>
            <person name="Lockhart P.J."/>
            <person name="Allen J.F."/>
            <person name="Brune I."/>
            <person name="Maus I."/>
            <person name="Puhler A."/>
            <person name="Martin W.F."/>
        </authorList>
    </citation>
    <scope>NUCLEOTIDE SEQUENCE [LARGE SCALE GENOMIC DNA]</scope>
    <source>
        <strain evidence="2 3">PCC 7110</strain>
    </source>
</reference>
<feature type="domain" description="ATPase" evidence="1">
    <location>
        <begin position="35"/>
        <end position="276"/>
    </location>
</feature>
<dbReference type="Proteomes" id="UP000076925">
    <property type="component" value="Unassembled WGS sequence"/>
</dbReference>
<dbReference type="Gene3D" id="3.40.50.300">
    <property type="entry name" value="P-loop containing nucleotide triphosphate hydrolases"/>
    <property type="match status" value="1"/>
</dbReference>